<evidence type="ECO:0000256" key="3">
    <source>
        <dbReference type="ARBA" id="ARBA00012461"/>
    </source>
</evidence>
<dbReference type="PANTHER" id="PTHR43532">
    <property type="entry name" value="GLUCOSE-1-PHOSPHATE THYMIDYLYLTRANSFERASE"/>
    <property type="match status" value="1"/>
</dbReference>
<evidence type="ECO:0000256" key="7">
    <source>
        <dbReference type="ARBA" id="ARBA00022723"/>
    </source>
</evidence>
<evidence type="ECO:0000256" key="1">
    <source>
        <dbReference type="ARBA" id="ARBA00001946"/>
    </source>
</evidence>
<evidence type="ECO:0000313" key="13">
    <source>
        <dbReference type="EMBL" id="MBJ7600266.1"/>
    </source>
</evidence>
<dbReference type="Proteomes" id="UP000612893">
    <property type="component" value="Unassembled WGS sequence"/>
</dbReference>
<accession>A0A934K2A8</accession>
<dbReference type="PANTHER" id="PTHR43532:SF1">
    <property type="entry name" value="GLUCOSE-1-PHOSPHATE THYMIDYLYLTRANSFERASE 1"/>
    <property type="match status" value="1"/>
</dbReference>
<name>A0A934K2A8_9BACT</name>
<evidence type="ECO:0000256" key="8">
    <source>
        <dbReference type="ARBA" id="ARBA00022842"/>
    </source>
</evidence>
<keyword evidence="5 13" id="KW-0808">Transferase</keyword>
<dbReference type="Gene3D" id="3.90.550.10">
    <property type="entry name" value="Spore Coat Polysaccharide Biosynthesis Protein SpsA, Chain A"/>
    <property type="match status" value="1"/>
</dbReference>
<evidence type="ECO:0000256" key="11">
    <source>
        <dbReference type="ARBA" id="ARBA00049336"/>
    </source>
</evidence>
<evidence type="ECO:0000256" key="6">
    <source>
        <dbReference type="ARBA" id="ARBA00022695"/>
    </source>
</evidence>
<dbReference type="GO" id="GO:0046872">
    <property type="term" value="F:metal ion binding"/>
    <property type="evidence" value="ECO:0007669"/>
    <property type="project" value="UniProtKB-KW"/>
</dbReference>
<evidence type="ECO:0000313" key="14">
    <source>
        <dbReference type="Proteomes" id="UP000612893"/>
    </source>
</evidence>
<comment type="catalytic activity">
    <reaction evidence="11">
        <text>dTTP + alpha-D-glucose 1-phosphate + H(+) = dTDP-alpha-D-glucose + diphosphate</text>
        <dbReference type="Rhea" id="RHEA:15225"/>
        <dbReference type="ChEBI" id="CHEBI:15378"/>
        <dbReference type="ChEBI" id="CHEBI:33019"/>
        <dbReference type="ChEBI" id="CHEBI:37568"/>
        <dbReference type="ChEBI" id="CHEBI:57477"/>
        <dbReference type="ChEBI" id="CHEBI:58601"/>
        <dbReference type="EC" id="2.7.7.24"/>
    </reaction>
</comment>
<dbReference type="EMBL" id="JAEKNR010000198">
    <property type="protein sequence ID" value="MBJ7600266.1"/>
    <property type="molecule type" value="Genomic_DNA"/>
</dbReference>
<dbReference type="Pfam" id="PF00483">
    <property type="entry name" value="NTP_transferase"/>
    <property type="match status" value="1"/>
</dbReference>
<evidence type="ECO:0000256" key="5">
    <source>
        <dbReference type="ARBA" id="ARBA00022679"/>
    </source>
</evidence>
<evidence type="ECO:0000256" key="2">
    <source>
        <dbReference type="ARBA" id="ARBA00010480"/>
    </source>
</evidence>
<organism evidence="13 14">
    <name type="scientific">Candidatus Nephthysia bennettiae</name>
    <dbReference type="NCBI Taxonomy" id="3127016"/>
    <lineage>
        <taxon>Bacteria</taxon>
        <taxon>Bacillati</taxon>
        <taxon>Candidatus Dormiibacterota</taxon>
        <taxon>Candidatus Dormibacteria</taxon>
        <taxon>Candidatus Dormibacterales</taxon>
        <taxon>Candidatus Dormibacteraceae</taxon>
        <taxon>Candidatus Nephthysia</taxon>
    </lineage>
</organism>
<comment type="cofactor">
    <cofactor evidence="1">
        <name>Mg(2+)</name>
        <dbReference type="ChEBI" id="CHEBI:18420"/>
    </cofactor>
</comment>
<dbReference type="InterPro" id="IPR005835">
    <property type="entry name" value="NTP_transferase_dom"/>
</dbReference>
<dbReference type="InterPro" id="IPR005907">
    <property type="entry name" value="G1P_thy_trans_s"/>
</dbReference>
<proteinExistence type="inferred from homology"/>
<dbReference type="InterPro" id="IPR029044">
    <property type="entry name" value="Nucleotide-diphossugar_trans"/>
</dbReference>
<dbReference type="AlphaFoldDB" id="A0A934K2A8"/>
<sequence length="251" mass="27578">MKGVILAGGTGSRLYPLTRITNKHLLPIYDRPMVCFAIEALVNAGVGELMLVTGGTHAGEFFRLLGNGREYGIDRLFYAYQERPGGIAEALSLAHHFAEGDSVVVMLADNIFERGLRPSVEAFARQRSGARIVLAQLGDPDHLRHLGVADLDGNRRVTRIVEKPEEPPSDLAVTGVYFYDATVWSVIPTLQPSGRGELEITDVNNHYVTTSVMEYDVIEGFWGDAGESIDAYYAVNDFVRGHGANREVVRT</sequence>
<comment type="similarity">
    <text evidence="2">Belongs to the glucose-1-phosphate thymidylyltransferase family.</text>
</comment>
<dbReference type="EC" id="2.7.7.24" evidence="3"/>
<keyword evidence="8" id="KW-0460">Magnesium</keyword>
<keyword evidence="14" id="KW-1185">Reference proteome</keyword>
<dbReference type="SUPFAM" id="SSF53448">
    <property type="entry name" value="Nucleotide-diphospho-sugar transferases"/>
    <property type="match status" value="1"/>
</dbReference>
<evidence type="ECO:0000256" key="10">
    <source>
        <dbReference type="ARBA" id="ARBA00032598"/>
    </source>
</evidence>
<keyword evidence="6" id="KW-0548">Nucleotidyltransferase</keyword>
<evidence type="ECO:0000259" key="12">
    <source>
        <dbReference type="Pfam" id="PF00483"/>
    </source>
</evidence>
<keyword evidence="7" id="KW-0479">Metal-binding</keyword>
<reference evidence="13" key="1">
    <citation type="submission" date="2020-10" db="EMBL/GenBank/DDBJ databases">
        <title>Ca. Dormibacterota MAGs.</title>
        <authorList>
            <person name="Montgomery K."/>
        </authorList>
    </citation>
    <scope>NUCLEOTIDE SEQUENCE [LARGE SCALE GENOMIC DNA]</scope>
    <source>
        <strain evidence="13">SC8812_S17_10</strain>
    </source>
</reference>
<dbReference type="GO" id="GO:0008879">
    <property type="term" value="F:glucose-1-phosphate thymidylyltransferase activity"/>
    <property type="evidence" value="ECO:0007669"/>
    <property type="project" value="UniProtKB-EC"/>
</dbReference>
<dbReference type="RefSeq" id="WP_338204029.1">
    <property type="nucleotide sequence ID" value="NZ_JAEKNR010000198.1"/>
</dbReference>
<evidence type="ECO:0000256" key="9">
    <source>
        <dbReference type="ARBA" id="ARBA00032492"/>
    </source>
</evidence>
<evidence type="ECO:0000256" key="4">
    <source>
        <dbReference type="ARBA" id="ARBA00017654"/>
    </source>
</evidence>
<feature type="domain" description="Nucleotidyl transferase" evidence="12">
    <location>
        <begin position="2"/>
        <end position="239"/>
    </location>
</feature>
<gene>
    <name evidence="13" type="ORF">JF922_19605</name>
</gene>
<comment type="caution">
    <text evidence="13">The sequence shown here is derived from an EMBL/GenBank/DDBJ whole genome shotgun (WGS) entry which is preliminary data.</text>
</comment>
<protein>
    <recommendedName>
        <fullName evidence="4">Glucose-1-phosphate thymidylyltransferase</fullName>
        <ecNumber evidence="3">2.7.7.24</ecNumber>
    </recommendedName>
    <alternativeName>
        <fullName evidence="10">dTDP-glucose pyrophosphorylase</fullName>
    </alternativeName>
    <alternativeName>
        <fullName evidence="9">dTDP-glucose synthase</fullName>
    </alternativeName>
</protein>